<dbReference type="PROSITE" id="PS00758">
    <property type="entry name" value="ARGE_DAPE_CPG2_1"/>
    <property type="match status" value="1"/>
</dbReference>
<dbReference type="PANTHER" id="PTHR43808:SF9">
    <property type="entry name" value="BLL0789 PROTEIN"/>
    <property type="match status" value="1"/>
</dbReference>
<dbReference type="GO" id="GO:0016787">
    <property type="term" value="F:hydrolase activity"/>
    <property type="evidence" value="ECO:0007669"/>
    <property type="project" value="UniProtKB-KW"/>
</dbReference>
<dbReference type="PIRSF" id="PIRSF037238">
    <property type="entry name" value="Carboxypeptidase_G2"/>
    <property type="match status" value="1"/>
</dbReference>
<sequence length="409" mass="43456">MTYVPLLEWIDAQQDNMLSEVLALSEINSGSANIPGIEKVIDRLSDFASSLGAEEERLELPSRTDVLDNGEVVESESGPLLRLTKWPNANRRILLVGHSDTVYPKDHSFQHCTKLDENTINGPGVADMKGGIVVMLTALQALERSPYAGNIGWQVIINPDEEIGSFASAEHLDQAARAADVGMIFEPALADGTLAGARKGSGNFTLIARGRAAHAGREHHLGRNAIAALARAISLLDGLNGQMDGVTINVAKLTGGGPNNVVPDFVLCRFNIRVPSPEGQAWAEKQLQQIISDISQADGISLELHGSFGRQPKVMDKAHQQLFSLLKSCGDDLGLSTEAKATGGCCDGNNLAAAGLANIDTLGVRGGAIHSTDEFLLIDSLSERAKLSALLLFKLAAGEATWPDRTTTA</sequence>
<evidence type="ECO:0000256" key="5">
    <source>
        <dbReference type="PIRSR" id="PIRSR037238-1"/>
    </source>
</evidence>
<evidence type="ECO:0000256" key="3">
    <source>
        <dbReference type="ARBA" id="ARBA00022801"/>
    </source>
</evidence>
<evidence type="ECO:0000259" key="6">
    <source>
        <dbReference type="Pfam" id="PF07687"/>
    </source>
</evidence>
<evidence type="ECO:0000313" key="7">
    <source>
        <dbReference type="EMBL" id="KLN60685.1"/>
    </source>
</evidence>
<dbReference type="RefSeq" id="WP_047763900.1">
    <property type="nucleotide sequence ID" value="NZ_LAQL01000006.1"/>
</dbReference>
<gene>
    <name evidence="7" type="ORF">WH96_09305</name>
</gene>
<dbReference type="EMBL" id="LAQL01000006">
    <property type="protein sequence ID" value="KLN60685.1"/>
    <property type="molecule type" value="Genomic_DNA"/>
</dbReference>
<dbReference type="AlphaFoldDB" id="A0A0H2MVG2"/>
<comment type="cofactor">
    <cofactor evidence="1">
        <name>Zn(2+)</name>
        <dbReference type="ChEBI" id="CHEBI:29105"/>
    </cofactor>
</comment>
<feature type="active site" description="Proton acceptor" evidence="5">
    <location>
        <position position="161"/>
    </location>
</feature>
<dbReference type="Pfam" id="PF01546">
    <property type="entry name" value="Peptidase_M20"/>
    <property type="match status" value="1"/>
</dbReference>
<dbReference type="CDD" id="cd03885">
    <property type="entry name" value="M20_CPDG2"/>
    <property type="match status" value="1"/>
</dbReference>
<dbReference type="GO" id="GO:0046872">
    <property type="term" value="F:metal ion binding"/>
    <property type="evidence" value="ECO:0007669"/>
    <property type="project" value="UniProtKB-KW"/>
</dbReference>
<dbReference type="InterPro" id="IPR011650">
    <property type="entry name" value="Peptidase_M20_dimer"/>
</dbReference>
<dbReference type="Gene3D" id="3.30.70.360">
    <property type="match status" value="1"/>
</dbReference>
<dbReference type="InterPro" id="IPR017150">
    <property type="entry name" value="Pept_M20_glutamate_carboxypep"/>
</dbReference>
<dbReference type="OrthoDB" id="9776600at2"/>
<feature type="domain" description="Peptidase M20 dimerisation" evidence="6">
    <location>
        <begin position="197"/>
        <end position="294"/>
    </location>
</feature>
<dbReference type="InterPro" id="IPR036264">
    <property type="entry name" value="Bact_exopeptidase_dim_dom"/>
</dbReference>
<dbReference type="Proteomes" id="UP000035444">
    <property type="component" value="Unassembled WGS sequence"/>
</dbReference>
<dbReference type="STRING" id="1489064.WH96_09305"/>
<dbReference type="InterPro" id="IPR002933">
    <property type="entry name" value="Peptidase_M20"/>
</dbReference>
<reference evidence="7 8" key="1">
    <citation type="submission" date="2015-03" db="EMBL/GenBank/DDBJ databases">
        <title>Genome Sequence of Kiloniella spongiae MEBiC09566, isolated from a marine sponge.</title>
        <authorList>
            <person name="Shao Z."/>
            <person name="Wang L."/>
            <person name="Li X."/>
        </authorList>
    </citation>
    <scope>NUCLEOTIDE SEQUENCE [LARGE SCALE GENOMIC DNA]</scope>
    <source>
        <strain evidence="7 8">MEBiC09566</strain>
    </source>
</reference>
<evidence type="ECO:0000256" key="4">
    <source>
        <dbReference type="ARBA" id="ARBA00022833"/>
    </source>
</evidence>
<dbReference type="SUPFAM" id="SSF53187">
    <property type="entry name" value="Zn-dependent exopeptidases"/>
    <property type="match status" value="1"/>
</dbReference>
<evidence type="ECO:0000313" key="8">
    <source>
        <dbReference type="Proteomes" id="UP000035444"/>
    </source>
</evidence>
<evidence type="ECO:0000256" key="2">
    <source>
        <dbReference type="ARBA" id="ARBA00022723"/>
    </source>
</evidence>
<dbReference type="NCBIfam" id="NF005602">
    <property type="entry name" value="PRK07338.1"/>
    <property type="match status" value="1"/>
</dbReference>
<name>A0A0H2MVG2_9PROT</name>
<dbReference type="Gene3D" id="3.40.630.10">
    <property type="entry name" value="Zn peptidases"/>
    <property type="match status" value="1"/>
</dbReference>
<proteinExistence type="predicted"/>
<feature type="active site" evidence="5">
    <location>
        <position position="100"/>
    </location>
</feature>
<keyword evidence="2" id="KW-0479">Metal-binding</keyword>
<comment type="caution">
    <text evidence="7">The sequence shown here is derived from an EMBL/GenBank/DDBJ whole genome shotgun (WGS) entry which is preliminary data.</text>
</comment>
<dbReference type="PANTHER" id="PTHR43808">
    <property type="entry name" value="ACETYLORNITHINE DEACETYLASE"/>
    <property type="match status" value="1"/>
</dbReference>
<organism evidence="7 8">
    <name type="scientific">Kiloniella spongiae</name>
    <dbReference type="NCBI Taxonomy" id="1489064"/>
    <lineage>
        <taxon>Bacteria</taxon>
        <taxon>Pseudomonadati</taxon>
        <taxon>Pseudomonadota</taxon>
        <taxon>Alphaproteobacteria</taxon>
        <taxon>Rhodospirillales</taxon>
        <taxon>Kiloniellaceae</taxon>
        <taxon>Kiloniella</taxon>
    </lineage>
</organism>
<dbReference type="SUPFAM" id="SSF55031">
    <property type="entry name" value="Bacterial exopeptidase dimerisation domain"/>
    <property type="match status" value="1"/>
</dbReference>
<accession>A0A0H2MVG2</accession>
<dbReference type="InterPro" id="IPR001261">
    <property type="entry name" value="ArgE/DapE_CS"/>
</dbReference>
<evidence type="ECO:0000256" key="1">
    <source>
        <dbReference type="ARBA" id="ARBA00001947"/>
    </source>
</evidence>
<keyword evidence="8" id="KW-1185">Reference proteome</keyword>
<dbReference type="PATRIC" id="fig|1489064.4.peg.3143"/>
<dbReference type="InterPro" id="IPR050072">
    <property type="entry name" value="Peptidase_M20A"/>
</dbReference>
<protein>
    <submittedName>
        <fullName evidence="7">Acetylornithine deacetylase</fullName>
    </submittedName>
</protein>
<keyword evidence="3" id="KW-0378">Hydrolase</keyword>
<keyword evidence="4" id="KW-0862">Zinc</keyword>
<dbReference type="Pfam" id="PF07687">
    <property type="entry name" value="M20_dimer"/>
    <property type="match status" value="1"/>
</dbReference>